<name>A0A024U6G1_9STRA</name>
<gene>
    <name evidence="3" type="ORF">H310_06519</name>
</gene>
<proteinExistence type="predicted"/>
<keyword evidence="1" id="KW-0862">Zinc</keyword>
<accession>A0A024U6G1</accession>
<dbReference type="PROSITE" id="PS50089">
    <property type="entry name" value="ZF_RING_2"/>
    <property type="match status" value="1"/>
</dbReference>
<evidence type="ECO:0000256" key="1">
    <source>
        <dbReference type="PROSITE-ProRule" id="PRU00175"/>
    </source>
</evidence>
<protein>
    <recommendedName>
        <fullName evidence="2">RING-type domain-containing protein</fullName>
    </recommendedName>
</protein>
<reference evidence="3" key="1">
    <citation type="submission" date="2013-12" db="EMBL/GenBank/DDBJ databases">
        <title>The Genome Sequence of Aphanomyces invadans NJM9701.</title>
        <authorList>
            <consortium name="The Broad Institute Genomics Platform"/>
            <person name="Russ C."/>
            <person name="Tyler B."/>
            <person name="van West P."/>
            <person name="Dieguez-Uribeondo J."/>
            <person name="Young S.K."/>
            <person name="Zeng Q."/>
            <person name="Gargeya S."/>
            <person name="Fitzgerald M."/>
            <person name="Abouelleil A."/>
            <person name="Alvarado L."/>
            <person name="Chapman S.B."/>
            <person name="Gainer-Dewar J."/>
            <person name="Goldberg J."/>
            <person name="Griggs A."/>
            <person name="Gujja S."/>
            <person name="Hansen M."/>
            <person name="Howarth C."/>
            <person name="Imamovic A."/>
            <person name="Ireland A."/>
            <person name="Larimer J."/>
            <person name="McCowan C."/>
            <person name="Murphy C."/>
            <person name="Pearson M."/>
            <person name="Poon T.W."/>
            <person name="Priest M."/>
            <person name="Roberts A."/>
            <person name="Saif S."/>
            <person name="Shea T."/>
            <person name="Sykes S."/>
            <person name="Wortman J."/>
            <person name="Nusbaum C."/>
            <person name="Birren B."/>
        </authorList>
    </citation>
    <scope>NUCLEOTIDE SEQUENCE [LARGE SCALE GENOMIC DNA]</scope>
    <source>
        <strain evidence="3">NJM9701</strain>
    </source>
</reference>
<sequence>MDGAETIETLVECQVCFDSVPSEDAMVQICHESCNGAMCMHCMSSYLKSCAGSAPRGILSRMKCPLCIRPLNLLRVIKAIQHTGESAAVARQVLSFRYRVEGSCELLCPECHDPSNLLPSTPTADAAIDDKNQWNDWPDELLECHAEHVDTLVSACYRYCNHDLPATPFLELLQRIPGITSSVDFAQKLMRFVFDPERRVSLFLAMSKWNPYQTTLCCSADVCFDCKQQGHHEDSFCNANPPDMEEMAQCPQCHLVLVKGDGCSTITCYCGTIFEWDVQVAWYELKVRTVAVLASHRPAFQSVLVFLKHRVRRRNYSELVIRRVPAFVQCLRMAKMTPILSAAPWSTTIRSAFQRWMGRRRKLKLTIAAQRLCFQQRVIPCLPDHARKVRLAQLTKFVSQPKSTWMTAFKTLVVRAVARRRFARVLQDIPKATKRRAETKAHMNDVPTTFDPVNDSYD</sequence>
<dbReference type="VEuPathDB" id="FungiDB:H310_06519"/>
<dbReference type="EMBL" id="KI913962">
    <property type="protein sequence ID" value="ETW02001.1"/>
    <property type="molecule type" value="Genomic_DNA"/>
</dbReference>
<dbReference type="SUPFAM" id="SSF57850">
    <property type="entry name" value="RING/U-box"/>
    <property type="match status" value="1"/>
</dbReference>
<keyword evidence="1" id="KW-0479">Metal-binding</keyword>
<dbReference type="AlphaFoldDB" id="A0A024U6G1"/>
<dbReference type="GeneID" id="20083569"/>
<dbReference type="OrthoDB" id="78940at2759"/>
<organism evidence="3">
    <name type="scientific">Aphanomyces invadans</name>
    <dbReference type="NCBI Taxonomy" id="157072"/>
    <lineage>
        <taxon>Eukaryota</taxon>
        <taxon>Sar</taxon>
        <taxon>Stramenopiles</taxon>
        <taxon>Oomycota</taxon>
        <taxon>Saprolegniomycetes</taxon>
        <taxon>Saprolegniales</taxon>
        <taxon>Verrucalvaceae</taxon>
        <taxon>Aphanomyces</taxon>
    </lineage>
</organism>
<dbReference type="GO" id="GO:0008270">
    <property type="term" value="F:zinc ion binding"/>
    <property type="evidence" value="ECO:0007669"/>
    <property type="project" value="UniProtKB-KW"/>
</dbReference>
<keyword evidence="1" id="KW-0863">Zinc-finger</keyword>
<evidence type="ECO:0000313" key="3">
    <source>
        <dbReference type="EMBL" id="ETW02001.1"/>
    </source>
</evidence>
<evidence type="ECO:0000259" key="2">
    <source>
        <dbReference type="PROSITE" id="PS50089"/>
    </source>
</evidence>
<dbReference type="InterPro" id="IPR001841">
    <property type="entry name" value="Znf_RING"/>
</dbReference>
<feature type="domain" description="RING-type" evidence="2">
    <location>
        <begin position="13"/>
        <end position="67"/>
    </location>
</feature>
<dbReference type="RefSeq" id="XP_008869849.1">
    <property type="nucleotide sequence ID" value="XM_008871627.1"/>
</dbReference>